<evidence type="ECO:0000256" key="1">
    <source>
        <dbReference type="ARBA" id="ARBA00001933"/>
    </source>
</evidence>
<dbReference type="PANTHER" id="PTHR11601">
    <property type="entry name" value="CYSTEINE DESULFURYLASE FAMILY MEMBER"/>
    <property type="match status" value="1"/>
</dbReference>
<dbReference type="Gene3D" id="1.10.260.50">
    <property type="match status" value="1"/>
</dbReference>
<comment type="caution">
    <text evidence="4">The sequence shown here is derived from an EMBL/GenBank/DDBJ whole genome shotgun (WGS) entry which is preliminary data.</text>
</comment>
<dbReference type="NCBIfam" id="NF002806">
    <property type="entry name" value="PRK02948.1"/>
    <property type="match status" value="1"/>
</dbReference>
<keyword evidence="4" id="KW-0032">Aminotransferase</keyword>
<dbReference type="OrthoDB" id="9808002at2"/>
<keyword evidence="4" id="KW-0808">Transferase</keyword>
<comment type="cofactor">
    <cofactor evidence="1">
        <name>pyridoxal 5'-phosphate</name>
        <dbReference type="ChEBI" id="CHEBI:597326"/>
    </cofactor>
</comment>
<name>A0A3L7K641_9BACI</name>
<feature type="domain" description="Aminotransferase class V" evidence="3">
    <location>
        <begin position="3"/>
        <end position="360"/>
    </location>
</feature>
<dbReference type="SUPFAM" id="SSF53383">
    <property type="entry name" value="PLP-dependent transferases"/>
    <property type="match status" value="1"/>
</dbReference>
<dbReference type="PANTHER" id="PTHR11601:SF36">
    <property type="entry name" value="CYSTEINE DESULFURASE NIFS-RELATED"/>
    <property type="match status" value="1"/>
</dbReference>
<dbReference type="InterPro" id="IPR000192">
    <property type="entry name" value="Aminotrans_V_dom"/>
</dbReference>
<keyword evidence="2" id="KW-0663">Pyridoxal phosphate</keyword>
<protein>
    <submittedName>
        <fullName evidence="4">Aminotransferase class V-fold PLP-dependent enzyme</fullName>
    </submittedName>
</protein>
<evidence type="ECO:0000313" key="5">
    <source>
        <dbReference type="Proteomes" id="UP000276770"/>
    </source>
</evidence>
<dbReference type="Gene3D" id="3.90.1150.10">
    <property type="entry name" value="Aspartate Aminotransferase, domain 1"/>
    <property type="match status" value="1"/>
</dbReference>
<dbReference type="Gene3D" id="3.40.640.10">
    <property type="entry name" value="Type I PLP-dependent aspartate aminotransferase-like (Major domain)"/>
    <property type="match status" value="1"/>
</dbReference>
<evidence type="ECO:0000313" key="4">
    <source>
        <dbReference type="EMBL" id="RLQ98075.1"/>
    </source>
</evidence>
<organism evidence="4 5">
    <name type="scientific">Falsibacillus albus</name>
    <dbReference type="NCBI Taxonomy" id="2478915"/>
    <lineage>
        <taxon>Bacteria</taxon>
        <taxon>Bacillati</taxon>
        <taxon>Bacillota</taxon>
        <taxon>Bacilli</taxon>
        <taxon>Bacillales</taxon>
        <taxon>Bacillaceae</taxon>
        <taxon>Falsibacillus</taxon>
    </lineage>
</organism>
<dbReference type="Proteomes" id="UP000276770">
    <property type="component" value="Unassembled WGS sequence"/>
</dbReference>
<dbReference type="InterPro" id="IPR015421">
    <property type="entry name" value="PyrdxlP-dep_Trfase_major"/>
</dbReference>
<dbReference type="PIRSF" id="PIRSF005572">
    <property type="entry name" value="NifS"/>
    <property type="match status" value="1"/>
</dbReference>
<dbReference type="AlphaFoldDB" id="A0A3L7K641"/>
<dbReference type="Pfam" id="PF00266">
    <property type="entry name" value="Aminotran_5"/>
    <property type="match status" value="1"/>
</dbReference>
<dbReference type="InterPro" id="IPR015422">
    <property type="entry name" value="PyrdxlP-dep_Trfase_small"/>
</dbReference>
<dbReference type="EMBL" id="RCVZ01000001">
    <property type="protein sequence ID" value="RLQ98075.1"/>
    <property type="molecule type" value="Genomic_DNA"/>
</dbReference>
<dbReference type="InterPro" id="IPR015424">
    <property type="entry name" value="PyrdxlP-dep_Trfase"/>
</dbReference>
<dbReference type="InterPro" id="IPR016454">
    <property type="entry name" value="Cysteine_dSase"/>
</dbReference>
<evidence type="ECO:0000256" key="2">
    <source>
        <dbReference type="ARBA" id="ARBA00022898"/>
    </source>
</evidence>
<dbReference type="GO" id="GO:0008483">
    <property type="term" value="F:transaminase activity"/>
    <property type="evidence" value="ECO:0007669"/>
    <property type="project" value="UniProtKB-KW"/>
</dbReference>
<proteinExistence type="predicted"/>
<gene>
    <name evidence="4" type="ORF">D9X91_01410</name>
</gene>
<keyword evidence="5" id="KW-1185">Reference proteome</keyword>
<sequence length="380" mass="41584">MKYFDYAASTPLDPKAQEAFCAASEHAFANTESLHDSGSRSHFLLEQCRSKLADYLGVSPEGIYFTSGGTESNLLAIISLVIGQGEKKHLITSHGEHSSIHSAMDYLAAKGYEISYVSMTKDGMVDLEELSGLVRKDTALVSIQHVNSEIGTIQPIPKISALLKRLDILFHCDCVQSFGKLELKEISPYVDSLSISSHKIYGPKGVGALYVNPVRYWEPVFPHLAHEKGMRGGTVNLPGIAAFISAVETVYEDRDLKIEKAWKLRSILFDALQKDERFTFYHNEEKGSQVPHIVGLSIRGVEGQLAMLEANSMGFAISTGSACGIKTPSKVMNAMKIGSEEAKCFIRISMGRHTKAEDVLDLAGALSSIAQKYSTQTLSQ</sequence>
<evidence type="ECO:0000259" key="3">
    <source>
        <dbReference type="Pfam" id="PF00266"/>
    </source>
</evidence>
<accession>A0A3L7K641</accession>
<dbReference type="RefSeq" id="WP_121678765.1">
    <property type="nucleotide sequence ID" value="NZ_RCVZ01000001.1"/>
</dbReference>
<reference evidence="4 5" key="1">
    <citation type="submission" date="2018-10" db="EMBL/GenBank/DDBJ databases">
        <title>Falsibacillus sp. genome draft.</title>
        <authorList>
            <person name="Shi S."/>
        </authorList>
    </citation>
    <scope>NUCLEOTIDE SEQUENCE [LARGE SCALE GENOMIC DNA]</scope>
    <source>
        <strain evidence="4 5">GY 10110</strain>
    </source>
</reference>